<dbReference type="InParanoid" id="A0A409VCC1"/>
<comment type="similarity">
    <text evidence="1">Belongs to the ATG10 family.</text>
</comment>
<dbReference type="GO" id="GO:0000422">
    <property type="term" value="P:autophagy of mitochondrion"/>
    <property type="evidence" value="ECO:0007669"/>
    <property type="project" value="TreeGrafter"/>
</dbReference>
<dbReference type="Proteomes" id="UP000284842">
    <property type="component" value="Unassembled WGS sequence"/>
</dbReference>
<proteinExistence type="inferred from homology"/>
<accession>A0A409VCC1</accession>
<evidence type="ECO:0000256" key="2">
    <source>
        <dbReference type="ARBA" id="ARBA00021099"/>
    </source>
</evidence>
<evidence type="ECO:0000256" key="3">
    <source>
        <dbReference type="ARBA" id="ARBA00022679"/>
    </source>
</evidence>
<dbReference type="GO" id="GO:0005829">
    <property type="term" value="C:cytosol"/>
    <property type="evidence" value="ECO:0007669"/>
    <property type="project" value="TreeGrafter"/>
</dbReference>
<keyword evidence="5" id="KW-0653">Protein transport</keyword>
<keyword evidence="6" id="KW-0072">Autophagy</keyword>
<evidence type="ECO:0000256" key="4">
    <source>
        <dbReference type="ARBA" id="ARBA00022786"/>
    </source>
</evidence>
<evidence type="ECO:0000256" key="5">
    <source>
        <dbReference type="ARBA" id="ARBA00022927"/>
    </source>
</evidence>
<dbReference type="GO" id="GO:0032446">
    <property type="term" value="P:protein modification by small protein conjugation"/>
    <property type="evidence" value="ECO:0007669"/>
    <property type="project" value="TreeGrafter"/>
</dbReference>
<keyword evidence="5" id="KW-0813">Transport</keyword>
<name>A0A409VCC1_9AGAR</name>
<dbReference type="PANTHER" id="PTHR14957">
    <property type="entry name" value="UBIQUITIN-LIKE-CONJUGATING ENZYME ATG10"/>
    <property type="match status" value="1"/>
</dbReference>
<dbReference type="Gene3D" id="3.30.1460.50">
    <property type="match status" value="1"/>
</dbReference>
<dbReference type="Pfam" id="PF03987">
    <property type="entry name" value="Autophagy_act_C"/>
    <property type="match status" value="1"/>
</dbReference>
<evidence type="ECO:0000313" key="8">
    <source>
        <dbReference type="EMBL" id="PPQ64706.1"/>
    </source>
</evidence>
<keyword evidence="4" id="KW-0833">Ubl conjugation pathway</keyword>
<protein>
    <recommendedName>
        <fullName evidence="2">Ubiquitin-like-conjugating enzyme ATG10</fullName>
    </recommendedName>
    <alternativeName>
        <fullName evidence="7">Autophagy-related protein 10</fullName>
    </alternativeName>
</protein>
<dbReference type="OrthoDB" id="4089664at2759"/>
<gene>
    <name evidence="8" type="ORF">CVT24_008333</name>
</gene>
<evidence type="ECO:0000256" key="6">
    <source>
        <dbReference type="ARBA" id="ARBA00023006"/>
    </source>
</evidence>
<sequence>MLTRPQFEQSAKAFARRHTQWRWNSNHIPGYGYLDRTTSHFYRGRVVDMNNSDLEQEGLEEEQDLAAAAPSQSCFTVHEYIVMTYAIFIMRGASQPSDGTALSLNDLVNTTLFKSSLPVHSEVTTFAVTVPATQFPLLSQGDHPTLGIPCWYFHPCETSKAVDEFMVEEQYDDSSEEYYARWMEVWLMIVGSVLNV</sequence>
<reference evidence="8 9" key="1">
    <citation type="journal article" date="2018" name="Evol. Lett.">
        <title>Horizontal gene cluster transfer increased hallucinogenic mushroom diversity.</title>
        <authorList>
            <person name="Reynolds H.T."/>
            <person name="Vijayakumar V."/>
            <person name="Gluck-Thaler E."/>
            <person name="Korotkin H.B."/>
            <person name="Matheny P.B."/>
            <person name="Slot J.C."/>
        </authorList>
    </citation>
    <scope>NUCLEOTIDE SEQUENCE [LARGE SCALE GENOMIC DNA]</scope>
    <source>
        <strain evidence="8 9">2629</strain>
    </source>
</reference>
<dbReference type="STRING" id="181874.A0A409VCC1"/>
<keyword evidence="9" id="KW-1185">Reference proteome</keyword>
<evidence type="ECO:0000256" key="1">
    <source>
        <dbReference type="ARBA" id="ARBA00005696"/>
    </source>
</evidence>
<dbReference type="GO" id="GO:0000045">
    <property type="term" value="P:autophagosome assembly"/>
    <property type="evidence" value="ECO:0007669"/>
    <property type="project" value="TreeGrafter"/>
</dbReference>
<comment type="caution">
    <text evidence="8">The sequence shown here is derived from an EMBL/GenBank/DDBJ whole genome shotgun (WGS) entry which is preliminary data.</text>
</comment>
<dbReference type="PANTHER" id="PTHR14957:SF1">
    <property type="entry name" value="UBIQUITIN-LIKE-CONJUGATING ENZYME ATG10"/>
    <property type="match status" value="1"/>
</dbReference>
<dbReference type="AlphaFoldDB" id="A0A409VCC1"/>
<organism evidence="8 9">
    <name type="scientific">Panaeolus cyanescens</name>
    <dbReference type="NCBI Taxonomy" id="181874"/>
    <lineage>
        <taxon>Eukaryota</taxon>
        <taxon>Fungi</taxon>
        <taxon>Dikarya</taxon>
        <taxon>Basidiomycota</taxon>
        <taxon>Agaricomycotina</taxon>
        <taxon>Agaricomycetes</taxon>
        <taxon>Agaricomycetidae</taxon>
        <taxon>Agaricales</taxon>
        <taxon>Agaricineae</taxon>
        <taxon>Galeropsidaceae</taxon>
        <taxon>Panaeolus</taxon>
    </lineage>
</organism>
<dbReference type="InterPro" id="IPR007135">
    <property type="entry name" value="Atg3/Atg10"/>
</dbReference>
<evidence type="ECO:0000313" key="9">
    <source>
        <dbReference type="Proteomes" id="UP000284842"/>
    </source>
</evidence>
<dbReference type="GO" id="GO:0061651">
    <property type="term" value="F:Atg12 conjugating enzyme activity"/>
    <property type="evidence" value="ECO:0007669"/>
    <property type="project" value="TreeGrafter"/>
</dbReference>
<keyword evidence="3" id="KW-0808">Transferase</keyword>
<dbReference type="GO" id="GO:0015031">
    <property type="term" value="P:protein transport"/>
    <property type="evidence" value="ECO:0007669"/>
    <property type="project" value="UniProtKB-KW"/>
</dbReference>
<dbReference type="EMBL" id="NHTK01006083">
    <property type="protein sequence ID" value="PPQ64706.1"/>
    <property type="molecule type" value="Genomic_DNA"/>
</dbReference>
<evidence type="ECO:0000256" key="7">
    <source>
        <dbReference type="ARBA" id="ARBA00029833"/>
    </source>
</evidence>